<dbReference type="AlphaFoldDB" id="A0A8H5BUN8"/>
<dbReference type="InterPro" id="IPR046520">
    <property type="entry name" value="DUF6697"/>
</dbReference>
<evidence type="ECO:0000259" key="2">
    <source>
        <dbReference type="Pfam" id="PF20411"/>
    </source>
</evidence>
<evidence type="ECO:0000256" key="1">
    <source>
        <dbReference type="SAM" id="MobiDB-lite"/>
    </source>
</evidence>
<dbReference type="Proteomes" id="UP000567179">
    <property type="component" value="Unassembled WGS sequence"/>
</dbReference>
<proteinExistence type="predicted"/>
<keyword evidence="4" id="KW-1185">Reference proteome</keyword>
<gene>
    <name evidence="3" type="ORF">D9619_009271</name>
</gene>
<feature type="region of interest" description="Disordered" evidence="1">
    <location>
        <begin position="106"/>
        <end position="136"/>
    </location>
</feature>
<dbReference type="OrthoDB" id="3176940at2759"/>
<comment type="caution">
    <text evidence="3">The sequence shown here is derived from an EMBL/GenBank/DDBJ whole genome shotgun (WGS) entry which is preliminary data.</text>
</comment>
<name>A0A8H5BUN8_9AGAR</name>
<accession>A0A8H5BUN8</accession>
<feature type="compositionally biased region" description="Polar residues" evidence="1">
    <location>
        <begin position="117"/>
        <end position="134"/>
    </location>
</feature>
<protein>
    <recommendedName>
        <fullName evidence="2">DUF6697 domain-containing protein</fullName>
    </recommendedName>
</protein>
<evidence type="ECO:0000313" key="4">
    <source>
        <dbReference type="Proteomes" id="UP000567179"/>
    </source>
</evidence>
<organism evidence="3 4">
    <name type="scientific">Psilocybe cf. subviscida</name>
    <dbReference type="NCBI Taxonomy" id="2480587"/>
    <lineage>
        <taxon>Eukaryota</taxon>
        <taxon>Fungi</taxon>
        <taxon>Dikarya</taxon>
        <taxon>Basidiomycota</taxon>
        <taxon>Agaricomycotina</taxon>
        <taxon>Agaricomycetes</taxon>
        <taxon>Agaricomycetidae</taxon>
        <taxon>Agaricales</taxon>
        <taxon>Agaricineae</taxon>
        <taxon>Strophariaceae</taxon>
        <taxon>Psilocybe</taxon>
    </lineage>
</organism>
<feature type="region of interest" description="Disordered" evidence="1">
    <location>
        <begin position="1"/>
        <end position="30"/>
    </location>
</feature>
<dbReference type="EMBL" id="JAACJJ010000002">
    <property type="protein sequence ID" value="KAF5329341.1"/>
    <property type="molecule type" value="Genomic_DNA"/>
</dbReference>
<feature type="domain" description="DUF6697" evidence="2">
    <location>
        <begin position="229"/>
        <end position="426"/>
    </location>
</feature>
<reference evidence="3 4" key="1">
    <citation type="journal article" date="2020" name="ISME J.">
        <title>Uncovering the hidden diversity of litter-decomposition mechanisms in mushroom-forming fungi.</title>
        <authorList>
            <person name="Floudas D."/>
            <person name="Bentzer J."/>
            <person name="Ahren D."/>
            <person name="Johansson T."/>
            <person name="Persson P."/>
            <person name="Tunlid A."/>
        </authorList>
    </citation>
    <scope>NUCLEOTIDE SEQUENCE [LARGE SCALE GENOMIC DNA]</scope>
    <source>
        <strain evidence="3 4">CBS 101986</strain>
    </source>
</reference>
<sequence>MQASDSHTSGPARPQHEYLSVSDEDPNEAAFHPRRGASIRARSVIANACGVRKRVTQTMTVSRRIITKEEVQFMVSFAEDLSKELKDNSKLSVHIKTDTQNVERASKIYEIPDEPPFSSSSRNAQSTNPSTKTPIQKRSRQVFDCVLITCQSKKQKLDSVALFESILFQPAEDENGKELQKIKSWKNPKVKKNEDLALLPDTIRNRIRHIGFEIQDQYIDIDRLTREVMVTREFISHEYGGSCRTTRPKIAQKFVDAHGMSDFYFINPDYDPQPPEVPGAPGLKLSTKTGPDKGRLRVMTKIKNTTLKHNNQYLYVGQYDVMCADPPVLSVQEWKAQSSKFHNKWAQGIVTQGWGRAVRCRIVGRRIYGREPTEEECKTVQESGRFTEVTKEEVKNAYFPGQEQMRVWTMKCVGYDNNFQRELSEKFSRWVPQTKDKKTKLKLKNDGDSDEEQQE</sequence>
<evidence type="ECO:0000313" key="3">
    <source>
        <dbReference type="EMBL" id="KAF5329341.1"/>
    </source>
</evidence>
<dbReference type="Pfam" id="PF20411">
    <property type="entry name" value="DUF6697"/>
    <property type="match status" value="1"/>
</dbReference>